<name>Q7RG82_PLAYO</name>
<comment type="caution">
    <text evidence="1">The sequence shown here is derived from an EMBL/GenBank/DDBJ whole genome shotgun (WGS) entry which is preliminary data.</text>
</comment>
<evidence type="ECO:0000313" key="2">
    <source>
        <dbReference type="Proteomes" id="UP000008553"/>
    </source>
</evidence>
<sequence length="21" mass="2481">MQQKRGIVINMKGTTYHFSLK</sequence>
<proteinExistence type="predicted"/>
<keyword evidence="2" id="KW-1185">Reference proteome</keyword>
<reference evidence="1 2" key="1">
    <citation type="journal article" date="2002" name="Nature">
        <title>Genome sequence and comparative analysis of the model rodent malaria parasite Plasmodium yoelii yoelii.</title>
        <authorList>
            <person name="Carlton J.M."/>
            <person name="Angiuoli S.V."/>
            <person name="Suh B.B."/>
            <person name="Kooij T.W."/>
            <person name="Pertea M."/>
            <person name="Silva J.C."/>
            <person name="Ermolaeva M.D."/>
            <person name="Allen J.E."/>
            <person name="Selengut J.D."/>
            <person name="Koo H.L."/>
            <person name="Peterson J.D."/>
            <person name="Pop M."/>
            <person name="Kosack D.S."/>
            <person name="Shumway M.F."/>
            <person name="Bidwell S.L."/>
            <person name="Shallom S.J."/>
            <person name="van Aken S.E."/>
            <person name="Riedmuller S.B."/>
            <person name="Feldblyum T.V."/>
            <person name="Cho J.K."/>
            <person name="Quackenbush J."/>
            <person name="Sedegah M."/>
            <person name="Shoaibi A."/>
            <person name="Cummings L.M."/>
            <person name="Florens L."/>
            <person name="Yates J.R."/>
            <person name="Raine J.D."/>
            <person name="Sinden R.E."/>
            <person name="Harris M.A."/>
            <person name="Cunningham D.A."/>
            <person name="Preiser P.R."/>
            <person name="Bergman L.W."/>
            <person name="Vaidya A.B."/>
            <person name="van Lin L.H."/>
            <person name="Janse C.J."/>
            <person name="Waters A.P."/>
            <person name="Smith H.O."/>
            <person name="White O.R."/>
            <person name="Salzberg S.L."/>
            <person name="Venter J.C."/>
            <person name="Fraser C.M."/>
            <person name="Hoffman S.L."/>
            <person name="Gardner M.J."/>
            <person name="Carucci D.J."/>
        </authorList>
    </citation>
    <scope>NUCLEOTIDE SEQUENCE [LARGE SCALE GENOMIC DNA]</scope>
    <source>
        <strain evidence="1 2">17XNL</strain>
    </source>
</reference>
<evidence type="ECO:0000313" key="1">
    <source>
        <dbReference type="EMBL" id="EAA16330.1"/>
    </source>
</evidence>
<protein>
    <submittedName>
        <fullName evidence="1">Uncharacterized protein</fullName>
    </submittedName>
</protein>
<dbReference type="AlphaFoldDB" id="Q7RG82"/>
<dbReference type="InParanoid" id="Q7RG82"/>
<gene>
    <name evidence="1" type="ORF">PY04465</name>
</gene>
<dbReference type="Proteomes" id="UP000008553">
    <property type="component" value="Unassembled WGS sequence"/>
</dbReference>
<organism evidence="1 2">
    <name type="scientific">Plasmodium yoelii yoelii</name>
    <dbReference type="NCBI Taxonomy" id="73239"/>
    <lineage>
        <taxon>Eukaryota</taxon>
        <taxon>Sar</taxon>
        <taxon>Alveolata</taxon>
        <taxon>Apicomplexa</taxon>
        <taxon>Aconoidasida</taxon>
        <taxon>Haemosporida</taxon>
        <taxon>Plasmodiidae</taxon>
        <taxon>Plasmodium</taxon>
        <taxon>Plasmodium (Vinckeia)</taxon>
    </lineage>
</organism>
<dbReference type="PaxDb" id="73239-Q7RG82"/>
<accession>Q7RG82</accession>
<feature type="non-terminal residue" evidence="1">
    <location>
        <position position="21"/>
    </location>
</feature>
<dbReference type="EMBL" id="AABL01001360">
    <property type="protein sequence ID" value="EAA16330.1"/>
    <property type="molecule type" value="Genomic_DNA"/>
</dbReference>